<evidence type="ECO:0000256" key="10">
    <source>
        <dbReference type="ARBA" id="ARBA00049176"/>
    </source>
</evidence>
<comment type="catalytic activity">
    <reaction evidence="10">
        <text>apo-[aryl-carrier protein] + CoA = holo-[aryl-carrier protein] + adenosine 3',5'-bisphosphate + H(+)</text>
        <dbReference type="Rhea" id="RHEA:48404"/>
        <dbReference type="Rhea" id="RHEA-COMP:15903"/>
        <dbReference type="Rhea" id="RHEA-COMP:17557"/>
        <dbReference type="ChEBI" id="CHEBI:15378"/>
        <dbReference type="ChEBI" id="CHEBI:29999"/>
        <dbReference type="ChEBI" id="CHEBI:57287"/>
        <dbReference type="ChEBI" id="CHEBI:58343"/>
        <dbReference type="ChEBI" id="CHEBI:64479"/>
    </reaction>
</comment>
<dbReference type="Pfam" id="PF01648">
    <property type="entry name" value="ACPS"/>
    <property type="match status" value="1"/>
</dbReference>
<evidence type="ECO:0000313" key="16">
    <source>
        <dbReference type="EMBL" id="TKG27536.1"/>
    </source>
</evidence>
<dbReference type="InterPro" id="IPR037143">
    <property type="entry name" value="4-PPantetheinyl_Trfase_dom_sf"/>
</dbReference>
<feature type="binding site" evidence="13">
    <location>
        <position position="129"/>
    </location>
    <ligand>
        <name>Mg(2+)</name>
        <dbReference type="ChEBI" id="CHEBI:18420"/>
    </ligand>
</feature>
<dbReference type="PANTHER" id="PTHR38096">
    <property type="entry name" value="ENTEROBACTIN SYNTHASE COMPONENT D"/>
    <property type="match status" value="1"/>
</dbReference>
<comment type="catalytic activity">
    <reaction evidence="11">
        <text>apo-[peptidyl-carrier protein] + CoA = holo-[peptidyl-carrier protein] + adenosine 3',5'-bisphosphate + H(+)</text>
        <dbReference type="Rhea" id="RHEA:46228"/>
        <dbReference type="Rhea" id="RHEA-COMP:11479"/>
        <dbReference type="Rhea" id="RHEA-COMP:11480"/>
        <dbReference type="ChEBI" id="CHEBI:15378"/>
        <dbReference type="ChEBI" id="CHEBI:29999"/>
        <dbReference type="ChEBI" id="CHEBI:57287"/>
        <dbReference type="ChEBI" id="CHEBI:58343"/>
        <dbReference type="ChEBI" id="CHEBI:64479"/>
    </reaction>
</comment>
<reference evidence="16 17" key="1">
    <citation type="submission" date="2019-04" db="EMBL/GenBank/DDBJ databases">
        <title>A reverse ecology approach based on a biological definition of microbial populations.</title>
        <authorList>
            <person name="Arevalo P."/>
            <person name="Vaninsberghe D."/>
            <person name="Elsherbini J."/>
            <person name="Gore J."/>
            <person name="Polz M."/>
        </authorList>
    </citation>
    <scope>NUCLEOTIDE SEQUENCE [LARGE SCALE GENOMIC DNA]</scope>
    <source>
        <strain evidence="16 17">10N.222.45.A8</strain>
    </source>
</reference>
<feature type="binding site" evidence="12">
    <location>
        <position position="177"/>
    </location>
    <ligand>
        <name>CoA</name>
        <dbReference type="ChEBI" id="CHEBI:57287"/>
    </ligand>
</feature>
<feature type="binding site" evidence="12">
    <location>
        <position position="173"/>
    </location>
    <ligand>
        <name>CoA</name>
        <dbReference type="ChEBI" id="CHEBI:57287"/>
    </ligand>
</feature>
<evidence type="ECO:0000259" key="15">
    <source>
        <dbReference type="Pfam" id="PF17837"/>
    </source>
</evidence>
<dbReference type="RefSeq" id="WP_048666147.1">
    <property type="nucleotide sequence ID" value="NZ_MDBG01000003.1"/>
</dbReference>
<comment type="subunit">
    <text evidence="4">EntB, EntD, EntE, and EntF form a multienzyme complex called enterobactin synthase.</text>
</comment>
<dbReference type="Pfam" id="PF17837">
    <property type="entry name" value="4PPT_N"/>
    <property type="match status" value="1"/>
</dbReference>
<comment type="pathway">
    <text evidence="2">Siderophore biosynthesis; enterobactin biosynthesis.</text>
</comment>
<dbReference type="SUPFAM" id="SSF56214">
    <property type="entry name" value="4'-phosphopantetheinyl transferase"/>
    <property type="match status" value="1"/>
</dbReference>
<dbReference type="InterPro" id="IPR008278">
    <property type="entry name" value="4-PPantetheinyl_Trfase_dom"/>
</dbReference>
<organism evidence="16 17">
    <name type="scientific">Vibrio tasmaniensis</name>
    <dbReference type="NCBI Taxonomy" id="212663"/>
    <lineage>
        <taxon>Bacteria</taxon>
        <taxon>Pseudomonadati</taxon>
        <taxon>Pseudomonadota</taxon>
        <taxon>Gammaproteobacteria</taxon>
        <taxon>Vibrionales</taxon>
        <taxon>Vibrionaceae</taxon>
        <taxon>Vibrio</taxon>
    </lineage>
</organism>
<proteinExistence type="inferred from homology"/>
<dbReference type="InterPro" id="IPR003542">
    <property type="entry name" value="Enbac_synth_compD-like"/>
</dbReference>
<dbReference type="AlphaFoldDB" id="A0AB38NL25"/>
<comment type="caution">
    <text evidence="16">The sequence shown here is derived from an EMBL/GenBank/DDBJ whole genome shotgun (WGS) entry which is preliminary data.</text>
</comment>
<dbReference type="Gene3D" id="3.90.470.20">
    <property type="entry name" value="4'-phosphopantetheinyl transferase domain"/>
    <property type="match status" value="1"/>
</dbReference>
<keyword evidence="13" id="KW-0460">Magnesium</keyword>
<sequence length="239" mass="26693">MFKSMKCTPIFPFITAVETLEFDGIPIVCLKCHFDPIYYSDTLAVKLLGRDLYKKISGSVHNRKAEFLAGRGLAISILKQLEHTNTIVGIGNQRAPVWPESVKGSISHADQVAVCAICRDSLYKRIGIDIESLNAEVSESLKQSIISPPEINLLNKCGFVKSTAFSLAFSAKESLFKAIFPEVNYYFDFDSATLTYINTNEKTLKISLNVDLNETFKKGKEFYGKYIFTGGYILTLIVD</sequence>
<keyword evidence="6 16" id="KW-0808">Transferase</keyword>
<feature type="binding site" evidence="12">
    <location>
        <position position="129"/>
    </location>
    <ligand>
        <name>CoA</name>
        <dbReference type="ChEBI" id="CHEBI:57287"/>
    </ligand>
</feature>
<evidence type="ECO:0000256" key="11">
    <source>
        <dbReference type="ARBA" id="ARBA00049191"/>
    </source>
</evidence>
<gene>
    <name evidence="16" type="ORF">FC057_23025</name>
</gene>
<feature type="binding site" evidence="13">
    <location>
        <position position="131"/>
    </location>
    <ligand>
        <name>Mg(2+)</name>
        <dbReference type="ChEBI" id="CHEBI:18420"/>
    </ligand>
</feature>
<comment type="function">
    <text evidence="1">Involved in the biosynthesis of the siderophore enterobactin (enterochelin), which is a macrocyclic trimeric lactone of N-(2,3-dihydroxybenzoyl)-serine. The serine trilactone serves as a scaffolding for the three catechol functionalities that provide hexadentate coordination for the tightly ligated iron(2+) atoms. Plays an essential role in the assembly of the enterobactin by catalyzing the transfer of the 4'-phosphopantetheine (Ppant) moiety from coenzyme A to the apo-domains of both EntB (ArCP domain) and EntF (PCP domain) to yield their holo-forms which make them competent for the activation of 2,3-dihydroxybenzoate (DHB) and L-serine, respectively.</text>
</comment>
<dbReference type="PANTHER" id="PTHR38096:SF1">
    <property type="entry name" value="ENTEROBACTIN SYNTHASE COMPONENT D"/>
    <property type="match status" value="1"/>
</dbReference>
<protein>
    <recommendedName>
        <fullName evidence="5">Enterobactin synthase component D</fullName>
    </recommendedName>
    <alternativeName>
        <fullName evidence="8">4'-phosphopantetheinyl transferase EntD</fullName>
    </alternativeName>
    <alternativeName>
        <fullName evidence="9">Enterochelin synthase D</fullName>
    </alternativeName>
</protein>
<feature type="binding site" evidence="12">
    <location>
        <begin position="107"/>
        <end position="108"/>
    </location>
    <ligand>
        <name>CoA</name>
        <dbReference type="ChEBI" id="CHEBI:57287"/>
    </ligand>
</feature>
<dbReference type="GO" id="GO:0008897">
    <property type="term" value="F:holo-[acyl-carrier-protein] synthase activity"/>
    <property type="evidence" value="ECO:0007669"/>
    <property type="project" value="InterPro"/>
</dbReference>
<evidence type="ECO:0000256" key="13">
    <source>
        <dbReference type="PIRSR" id="PIRSR603542-2"/>
    </source>
</evidence>
<accession>A0AB38NL25</accession>
<comment type="similarity">
    <text evidence="3">Belongs to the P-Pant transferase superfamily. EntD family.</text>
</comment>
<dbReference type="GO" id="GO:0009366">
    <property type="term" value="C:enterobactin synthetase complex"/>
    <property type="evidence" value="ECO:0007669"/>
    <property type="project" value="InterPro"/>
</dbReference>
<evidence type="ECO:0000256" key="3">
    <source>
        <dbReference type="ARBA" id="ARBA00008342"/>
    </source>
</evidence>
<evidence type="ECO:0000256" key="6">
    <source>
        <dbReference type="ARBA" id="ARBA00022679"/>
    </source>
</evidence>
<feature type="binding site" evidence="12">
    <location>
        <position position="63"/>
    </location>
    <ligand>
        <name>CoA</name>
        <dbReference type="ChEBI" id="CHEBI:57287"/>
    </ligand>
</feature>
<dbReference type="GO" id="GO:0000287">
    <property type="term" value="F:magnesium ion binding"/>
    <property type="evidence" value="ECO:0007669"/>
    <property type="project" value="InterPro"/>
</dbReference>
<evidence type="ECO:0000313" key="17">
    <source>
        <dbReference type="Proteomes" id="UP000308018"/>
    </source>
</evidence>
<feature type="binding site" evidence="12">
    <location>
        <position position="71"/>
    </location>
    <ligand>
        <name>CoA</name>
        <dbReference type="ChEBI" id="CHEBI:57287"/>
    </ligand>
</feature>
<evidence type="ECO:0000256" key="5">
    <source>
        <dbReference type="ARBA" id="ARBA00019087"/>
    </source>
</evidence>
<evidence type="ECO:0000256" key="1">
    <source>
        <dbReference type="ARBA" id="ARBA00003937"/>
    </source>
</evidence>
<feature type="binding site" evidence="13">
    <location>
        <position position="130"/>
    </location>
    <ligand>
        <name>Mg(2+)</name>
        <dbReference type="ChEBI" id="CHEBI:18420"/>
    </ligand>
</feature>
<dbReference type="EMBL" id="SYVV01000053">
    <property type="protein sequence ID" value="TKG27536.1"/>
    <property type="molecule type" value="Genomic_DNA"/>
</dbReference>
<dbReference type="GO" id="GO:0005886">
    <property type="term" value="C:plasma membrane"/>
    <property type="evidence" value="ECO:0007669"/>
    <property type="project" value="TreeGrafter"/>
</dbReference>
<comment type="cofactor">
    <cofactor evidence="13">
        <name>Mg(2+)</name>
        <dbReference type="ChEBI" id="CHEBI:18420"/>
    </cofactor>
</comment>
<feature type="domain" description="4'-phosphopantetheinyl transferase N-terminal" evidence="15">
    <location>
        <begin position="56"/>
        <end position="117"/>
    </location>
</feature>
<dbReference type="GeneID" id="93901889"/>
<evidence type="ECO:0000256" key="7">
    <source>
        <dbReference type="ARBA" id="ARBA00023191"/>
    </source>
</evidence>
<evidence type="ECO:0000256" key="9">
    <source>
        <dbReference type="ARBA" id="ARBA00031996"/>
    </source>
</evidence>
<evidence type="ECO:0000256" key="4">
    <source>
        <dbReference type="ARBA" id="ARBA00011503"/>
    </source>
</evidence>
<keyword evidence="13" id="KW-0479">Metal-binding</keyword>
<evidence type="ECO:0000256" key="8">
    <source>
        <dbReference type="ARBA" id="ARBA00029894"/>
    </source>
</evidence>
<keyword evidence="7" id="KW-0259">Enterobactin biosynthesis</keyword>
<evidence type="ECO:0000256" key="12">
    <source>
        <dbReference type="PIRSR" id="PIRSR603542-1"/>
    </source>
</evidence>
<dbReference type="InterPro" id="IPR041354">
    <property type="entry name" value="4PPT_N"/>
</dbReference>
<name>A0AB38NL25_9VIBR</name>
<evidence type="ECO:0000259" key="14">
    <source>
        <dbReference type="Pfam" id="PF01648"/>
    </source>
</evidence>
<dbReference type="Proteomes" id="UP000308018">
    <property type="component" value="Unassembled WGS sequence"/>
</dbReference>
<dbReference type="GO" id="GO:0009239">
    <property type="term" value="P:enterobactin biosynthetic process"/>
    <property type="evidence" value="ECO:0007669"/>
    <property type="project" value="UniProtKB-KW"/>
</dbReference>
<feature type="domain" description="4'-phosphopantetheinyl transferase" evidence="14">
    <location>
        <begin position="125"/>
        <end position="214"/>
    </location>
</feature>
<evidence type="ECO:0000256" key="2">
    <source>
        <dbReference type="ARBA" id="ARBA00004993"/>
    </source>
</evidence>
<dbReference type="PRINTS" id="PR01399">
    <property type="entry name" value="ENTSNTHTASED"/>
</dbReference>